<dbReference type="EMBL" id="NHYE01004297">
    <property type="protein sequence ID" value="PPQ85464.1"/>
    <property type="molecule type" value="Genomic_DNA"/>
</dbReference>
<dbReference type="OrthoDB" id="2998531at2759"/>
<organism evidence="1 2">
    <name type="scientific">Gymnopilus dilepis</name>
    <dbReference type="NCBI Taxonomy" id="231916"/>
    <lineage>
        <taxon>Eukaryota</taxon>
        <taxon>Fungi</taxon>
        <taxon>Dikarya</taxon>
        <taxon>Basidiomycota</taxon>
        <taxon>Agaricomycotina</taxon>
        <taxon>Agaricomycetes</taxon>
        <taxon>Agaricomycetidae</taxon>
        <taxon>Agaricales</taxon>
        <taxon>Agaricineae</taxon>
        <taxon>Hymenogastraceae</taxon>
        <taxon>Gymnopilus</taxon>
    </lineage>
</organism>
<proteinExistence type="predicted"/>
<dbReference type="STRING" id="231916.A0A409X3Z1"/>
<name>A0A409X3Z1_9AGAR</name>
<dbReference type="InParanoid" id="A0A409X3Z1"/>
<evidence type="ECO:0000313" key="2">
    <source>
        <dbReference type="Proteomes" id="UP000284706"/>
    </source>
</evidence>
<reference evidence="1 2" key="1">
    <citation type="journal article" date="2018" name="Evol. Lett.">
        <title>Horizontal gene cluster transfer increased hallucinogenic mushroom diversity.</title>
        <authorList>
            <person name="Reynolds H.T."/>
            <person name="Vijayakumar V."/>
            <person name="Gluck-Thaler E."/>
            <person name="Korotkin H.B."/>
            <person name="Matheny P.B."/>
            <person name="Slot J.C."/>
        </authorList>
    </citation>
    <scope>NUCLEOTIDE SEQUENCE [LARGE SCALE GENOMIC DNA]</scope>
    <source>
        <strain evidence="1 2">SRW20</strain>
    </source>
</reference>
<keyword evidence="2" id="KW-1185">Reference proteome</keyword>
<dbReference type="SUPFAM" id="SSF52047">
    <property type="entry name" value="RNI-like"/>
    <property type="match status" value="1"/>
</dbReference>
<dbReference type="AlphaFoldDB" id="A0A409X3Z1"/>
<evidence type="ECO:0000313" key="1">
    <source>
        <dbReference type="EMBL" id="PPQ85464.1"/>
    </source>
</evidence>
<evidence type="ECO:0008006" key="3">
    <source>
        <dbReference type="Google" id="ProtNLM"/>
    </source>
</evidence>
<sequence>MSSANLLHPKRDYSATVPVEIWHILSEPSYHYRYYNRYSLSTSDYASLSVTCTLFHAIFQKAVFASVRHNVSFHLRQPNQVHEEQRADLLRYTFSERMFRLSRPPSSALNLVQEYTLRGLNGTRFLPRWPTEEERTHYEVMLTRLGRALGGFTALKEVHLYSVNICEEMLTGLGGLASLQCVSSVRTCLSRLFFPTYSLIVTEELSFDAGDYEMSLASLPLFRMFSNKKLRRLTIINSYSANLSLFLTPFTEQGPSVHLQEFDFAFTGSWDLPALVPFLLGCPSLEDLLLNVPDNANSVEHMEASMTPAVLDMFGHTFSSTALPRLRKYKGPTALVTFLVPRRPVSVVELCSTAWTEDDWEELGVPTLDAISRSTASIETLSLPVLPARSEVLYQIFGRFPALRRLKLTLDDDNIVSIDDENAAIGADVTVQTNDLGNPLSSPDSFKGIMERLALDIIKLPPLIESLSINDSAGPEFLDDYDSDAELIGEREYPARTCMTRPALRHVVSELAKRYPSLKHISLGYPELRWTLDEDGQFVLHPQGVWDLFEPESEDEAEDEASGDENLG</sequence>
<gene>
    <name evidence="1" type="ORF">CVT26_015243</name>
</gene>
<dbReference type="Proteomes" id="UP000284706">
    <property type="component" value="Unassembled WGS sequence"/>
</dbReference>
<accession>A0A409X3Z1</accession>
<protein>
    <recommendedName>
        <fullName evidence="3">F-box domain-containing protein</fullName>
    </recommendedName>
</protein>
<comment type="caution">
    <text evidence="1">The sequence shown here is derived from an EMBL/GenBank/DDBJ whole genome shotgun (WGS) entry which is preliminary data.</text>
</comment>